<accession>A0ABP9PJY6</accession>
<keyword evidence="3 6" id="KW-0812">Transmembrane</keyword>
<dbReference type="InterPro" id="IPR002293">
    <property type="entry name" value="AA/rel_permease1"/>
</dbReference>
<evidence type="ECO:0000256" key="3">
    <source>
        <dbReference type="ARBA" id="ARBA00022692"/>
    </source>
</evidence>
<sequence>MATQASAEVAASDEGGLKRTITGRLLFFYVLGDVLGSGIYVLIGAVAGEVGGAFWMAFASGMAVATVTGLAYAELVTKYPRAAGASLFINKAFGSPALTFFVTVCILSALFAASGSLASGFATYFAPIWDWPPALLVTIVFILLLTVVNFIGITESVVANMVMTFIEVAGLVLVVVIGIVFVLRGDADFGTLVEFDSPDSPVLAVVAGVSLAFFAMTGFENTANVAEETIEPAKCYPRALIGGMLAAGVIYVLVAMSAALVVDTETLGKSAEGTGTNAALLEVIKADVISIPVLLFAAIALVAITNTTLVGIVTQPRILYGMAREDVVPGVFAKLHSKRRSPVAGLLFCAAVVIGLLVAGSVLGQLGLSVDLVSRLASVTVLFLLFIYTLVIIAALRLSGRDETEETFRAPRALLVLGLLGNVAIFAYSIYDDWRSLLWCAALLAIGLALFIVEKIFGKRDGGEALL</sequence>
<feature type="transmembrane region" description="Helical" evidence="6">
    <location>
        <begin position="436"/>
        <end position="453"/>
    </location>
</feature>
<dbReference type="Proteomes" id="UP001500221">
    <property type="component" value="Unassembled WGS sequence"/>
</dbReference>
<feature type="transmembrane region" description="Helical" evidence="6">
    <location>
        <begin position="53"/>
        <end position="76"/>
    </location>
</feature>
<proteinExistence type="predicted"/>
<dbReference type="RefSeq" id="WP_345458010.1">
    <property type="nucleotide sequence ID" value="NZ_BAABKG010000002.1"/>
</dbReference>
<keyword evidence="2" id="KW-1003">Cell membrane</keyword>
<feature type="transmembrane region" description="Helical" evidence="6">
    <location>
        <begin position="26"/>
        <end position="47"/>
    </location>
</feature>
<dbReference type="PANTHER" id="PTHR42770">
    <property type="entry name" value="AMINO ACID TRANSPORTER-RELATED"/>
    <property type="match status" value="1"/>
</dbReference>
<feature type="transmembrane region" description="Helical" evidence="6">
    <location>
        <begin position="131"/>
        <end position="151"/>
    </location>
</feature>
<dbReference type="Gene3D" id="1.20.1740.10">
    <property type="entry name" value="Amino acid/polyamine transporter I"/>
    <property type="match status" value="1"/>
</dbReference>
<protein>
    <submittedName>
        <fullName evidence="7">APC family permease</fullName>
    </submittedName>
</protein>
<feature type="transmembrane region" description="Helical" evidence="6">
    <location>
        <begin position="158"/>
        <end position="182"/>
    </location>
</feature>
<name>A0ABP9PJY6_9ACTN</name>
<evidence type="ECO:0000256" key="6">
    <source>
        <dbReference type="SAM" id="Phobius"/>
    </source>
</evidence>
<comment type="caution">
    <text evidence="7">The sequence shown here is derived from an EMBL/GenBank/DDBJ whole genome shotgun (WGS) entry which is preliminary data.</text>
</comment>
<feature type="transmembrane region" description="Helical" evidence="6">
    <location>
        <begin position="97"/>
        <end position="125"/>
    </location>
</feature>
<gene>
    <name evidence="7" type="ORF">GCM10023340_20990</name>
</gene>
<keyword evidence="5 6" id="KW-0472">Membrane</keyword>
<feature type="transmembrane region" description="Helical" evidence="6">
    <location>
        <begin position="376"/>
        <end position="398"/>
    </location>
</feature>
<feature type="transmembrane region" description="Helical" evidence="6">
    <location>
        <begin position="289"/>
        <end position="314"/>
    </location>
</feature>
<keyword evidence="8" id="KW-1185">Reference proteome</keyword>
<feature type="transmembrane region" description="Helical" evidence="6">
    <location>
        <begin position="202"/>
        <end position="219"/>
    </location>
</feature>
<comment type="subcellular location">
    <subcellularLocation>
        <location evidence="1">Cell membrane</location>
        <topology evidence="1">Multi-pass membrane protein</topology>
    </subcellularLocation>
</comment>
<evidence type="ECO:0000256" key="1">
    <source>
        <dbReference type="ARBA" id="ARBA00004651"/>
    </source>
</evidence>
<dbReference type="PANTHER" id="PTHR42770:SF11">
    <property type="entry name" value="INNER MEMBRANE TRANSPORT PROTEIN YBAT"/>
    <property type="match status" value="1"/>
</dbReference>
<reference evidence="8" key="1">
    <citation type="journal article" date="2019" name="Int. J. Syst. Evol. Microbiol.">
        <title>The Global Catalogue of Microorganisms (GCM) 10K type strain sequencing project: providing services to taxonomists for standard genome sequencing and annotation.</title>
        <authorList>
            <consortium name="The Broad Institute Genomics Platform"/>
            <consortium name="The Broad Institute Genome Sequencing Center for Infectious Disease"/>
            <person name="Wu L."/>
            <person name="Ma J."/>
        </authorList>
    </citation>
    <scope>NUCLEOTIDE SEQUENCE [LARGE SCALE GENOMIC DNA]</scope>
    <source>
        <strain evidence="8">JCM 18459</strain>
    </source>
</reference>
<feature type="transmembrane region" description="Helical" evidence="6">
    <location>
        <begin position="410"/>
        <end position="430"/>
    </location>
</feature>
<evidence type="ECO:0000256" key="4">
    <source>
        <dbReference type="ARBA" id="ARBA00022989"/>
    </source>
</evidence>
<evidence type="ECO:0000256" key="5">
    <source>
        <dbReference type="ARBA" id="ARBA00023136"/>
    </source>
</evidence>
<feature type="transmembrane region" description="Helical" evidence="6">
    <location>
        <begin position="343"/>
        <end position="364"/>
    </location>
</feature>
<keyword evidence="4 6" id="KW-1133">Transmembrane helix</keyword>
<organism evidence="7 8">
    <name type="scientific">Nocardioides marinquilinus</name>
    <dbReference type="NCBI Taxonomy" id="1210400"/>
    <lineage>
        <taxon>Bacteria</taxon>
        <taxon>Bacillati</taxon>
        <taxon>Actinomycetota</taxon>
        <taxon>Actinomycetes</taxon>
        <taxon>Propionibacteriales</taxon>
        <taxon>Nocardioidaceae</taxon>
        <taxon>Nocardioides</taxon>
    </lineage>
</organism>
<dbReference type="EMBL" id="BAABKG010000002">
    <property type="protein sequence ID" value="GAA5147889.1"/>
    <property type="molecule type" value="Genomic_DNA"/>
</dbReference>
<evidence type="ECO:0000313" key="8">
    <source>
        <dbReference type="Proteomes" id="UP001500221"/>
    </source>
</evidence>
<feature type="transmembrane region" description="Helical" evidence="6">
    <location>
        <begin position="240"/>
        <end position="262"/>
    </location>
</feature>
<evidence type="ECO:0000313" key="7">
    <source>
        <dbReference type="EMBL" id="GAA5147889.1"/>
    </source>
</evidence>
<dbReference type="InterPro" id="IPR050367">
    <property type="entry name" value="APC_superfamily"/>
</dbReference>
<evidence type="ECO:0000256" key="2">
    <source>
        <dbReference type="ARBA" id="ARBA00022475"/>
    </source>
</evidence>
<dbReference type="PIRSF" id="PIRSF006060">
    <property type="entry name" value="AA_transporter"/>
    <property type="match status" value="1"/>
</dbReference>
<dbReference type="Pfam" id="PF13520">
    <property type="entry name" value="AA_permease_2"/>
    <property type="match status" value="1"/>
</dbReference>